<gene>
    <name evidence="1" type="ORF">E5167_00730</name>
</gene>
<keyword evidence="2" id="KW-1185">Reference proteome</keyword>
<name>A0A4U0F4T5_9FLAO</name>
<proteinExistence type="predicted"/>
<accession>A0A4U0F4T5</accession>
<dbReference type="Proteomes" id="UP000307657">
    <property type="component" value="Unassembled WGS sequence"/>
</dbReference>
<dbReference type="EMBL" id="SUPL01000001">
    <property type="protein sequence ID" value="TJY37812.1"/>
    <property type="molecule type" value="Genomic_DNA"/>
</dbReference>
<evidence type="ECO:0000313" key="1">
    <source>
        <dbReference type="EMBL" id="TJY37812.1"/>
    </source>
</evidence>
<dbReference type="OrthoDB" id="1436731at2"/>
<dbReference type="RefSeq" id="WP_136840023.1">
    <property type="nucleotide sequence ID" value="NZ_SUPL01000001.1"/>
</dbReference>
<reference evidence="1 2" key="1">
    <citation type="submission" date="2019-04" db="EMBL/GenBank/DDBJ databases">
        <title>Lacinutrix sp. nov., isolated from marine water.</title>
        <authorList>
            <person name="Kim W."/>
        </authorList>
    </citation>
    <scope>NUCLEOTIDE SEQUENCE [LARGE SCALE GENOMIC DNA]</scope>
    <source>
        <strain evidence="1 2">CAU 1491</strain>
    </source>
</reference>
<comment type="caution">
    <text evidence="1">The sequence shown here is derived from an EMBL/GenBank/DDBJ whole genome shotgun (WGS) entry which is preliminary data.</text>
</comment>
<protein>
    <submittedName>
        <fullName evidence="1">Uncharacterized protein</fullName>
    </submittedName>
</protein>
<dbReference type="SUPFAM" id="SSF52833">
    <property type="entry name" value="Thioredoxin-like"/>
    <property type="match status" value="1"/>
</dbReference>
<dbReference type="InterPro" id="IPR036249">
    <property type="entry name" value="Thioredoxin-like_sf"/>
</dbReference>
<sequence>MKKTLRILAVLFPLLTYSQSFVYKTSEDSIKDVIDKRYTHFFSEFGRLSKEKKHDSLTLLRKNLAKDILDLSLKNPNSKLTIEELYKFRLYIDKKAITKVLNNVSAKLKNNPYVQVLNAYTHSKTLNVGDLYTDISAKSLKGREIKISNILNQNKPLLIILGGLYCMREHGRKILKNFHNEYGDKINILNYFFTDSKEEWIKESKYNLDIPLLSDLKGDFSPIKVIYDVQNTPTVYLFNKKGEIVLKQTGYGEDVNKIAKSLIN</sequence>
<evidence type="ECO:0000313" key="2">
    <source>
        <dbReference type="Proteomes" id="UP000307657"/>
    </source>
</evidence>
<dbReference type="AlphaFoldDB" id="A0A4U0F4T5"/>
<organism evidence="1 2">
    <name type="scientific">Pontimicrobium aquaticum</name>
    <dbReference type="NCBI Taxonomy" id="2565367"/>
    <lineage>
        <taxon>Bacteria</taxon>
        <taxon>Pseudomonadati</taxon>
        <taxon>Bacteroidota</taxon>
        <taxon>Flavobacteriia</taxon>
        <taxon>Flavobacteriales</taxon>
        <taxon>Flavobacteriaceae</taxon>
        <taxon>Pontimicrobium</taxon>
    </lineage>
</organism>
<dbReference type="Gene3D" id="3.40.30.10">
    <property type="entry name" value="Glutaredoxin"/>
    <property type="match status" value="1"/>
</dbReference>